<name>A0ABS6AAP4_9GAMM</name>
<dbReference type="RefSeq" id="WP_216009039.1">
    <property type="nucleotide sequence ID" value="NZ_JAHKPV010000021.1"/>
</dbReference>
<evidence type="ECO:0000313" key="2">
    <source>
        <dbReference type="Proteomes" id="UP000753376"/>
    </source>
</evidence>
<sequence>MLKPNSFLLRIENQDYQRPATHALNAQAFLQLQDPNPFYIRHEPQQSGEFKLFFGERKDSQDIDFDTPINGTSITYSIIRKRLIVTSDLIGAEPVYYRHSGSTIQISNRLENLVKENDCPDWVAIHCYLSFGYTLGESSFFKNIFQTLPNQRIEIDTESLELKKLVADSAPHTMNTESLASNSKAVSNLLYNVMQTYSPMVLMTSAGWDSRALLAPQKSPITAAYTHGDLSSRECTIAKNITGTLRMDHYFKDVEGMVIDTKLLDEMLELHGHCLWPIWHISSRFISETLCLPIASGVIGARMGGHNGFPSMGSRFQKIINSLHTINPKIISKEKIINDIKKNSTAPKNFWFTSDKGSKLFGDLANTTTRNIHNTIDRYLNDTNDLSFAIEKFNYDHISRQYMMKQPILAGAFKGYYSPLSQPNLIRLVYSIPFKQRIQNRLTKGVISELNPGLLNFPMAATLTQAKYSIFTQEISRILRITLEKTFFKIKNNRSKFGWFNYDHLYSTDFFETTIESLKLDIWSKNRMLNRIPNNIVHGIDAGSTMDMVCKIKTVDYHLSRANISLL</sequence>
<keyword evidence="2" id="KW-1185">Reference proteome</keyword>
<dbReference type="Proteomes" id="UP000753376">
    <property type="component" value="Unassembled WGS sequence"/>
</dbReference>
<proteinExistence type="predicted"/>
<protein>
    <recommendedName>
        <fullName evidence="3">Asparagine synthetase domain-containing protein</fullName>
    </recommendedName>
</protein>
<evidence type="ECO:0000313" key="1">
    <source>
        <dbReference type="EMBL" id="MBU2875231.1"/>
    </source>
</evidence>
<dbReference type="EMBL" id="JAHKPV010000021">
    <property type="protein sequence ID" value="MBU2875231.1"/>
    <property type="molecule type" value="Genomic_DNA"/>
</dbReference>
<evidence type="ECO:0008006" key="3">
    <source>
        <dbReference type="Google" id="ProtNLM"/>
    </source>
</evidence>
<organism evidence="1 2">
    <name type="scientific">Marinobacter salexigens</name>
    <dbReference type="NCBI Taxonomy" id="1925763"/>
    <lineage>
        <taxon>Bacteria</taxon>
        <taxon>Pseudomonadati</taxon>
        <taxon>Pseudomonadota</taxon>
        <taxon>Gammaproteobacteria</taxon>
        <taxon>Pseudomonadales</taxon>
        <taxon>Marinobacteraceae</taxon>
        <taxon>Marinobacter</taxon>
    </lineage>
</organism>
<reference evidence="1 2" key="1">
    <citation type="submission" date="2021-05" db="EMBL/GenBank/DDBJ databases">
        <title>Draft genomes of bacteria isolated from model marine particles.</title>
        <authorList>
            <person name="Datta M.S."/>
            <person name="Schwartzman J.A."/>
            <person name="Enke T.N."/>
            <person name="Saavedra J."/>
            <person name="Cermak N."/>
            <person name="Cordero O.X."/>
        </authorList>
    </citation>
    <scope>NUCLEOTIDE SEQUENCE [LARGE SCALE GENOMIC DNA]</scope>
    <source>
        <strain evidence="1 2">D2M19</strain>
    </source>
</reference>
<comment type="caution">
    <text evidence="1">The sequence shown here is derived from an EMBL/GenBank/DDBJ whole genome shotgun (WGS) entry which is preliminary data.</text>
</comment>
<gene>
    <name evidence="1" type="ORF">KO508_14595</name>
</gene>
<accession>A0ABS6AAP4</accession>